<dbReference type="EMBL" id="LGRX02013205">
    <property type="protein sequence ID" value="KAK3266327.1"/>
    <property type="molecule type" value="Genomic_DNA"/>
</dbReference>
<protein>
    <submittedName>
        <fullName evidence="1">Uncharacterized protein</fullName>
    </submittedName>
</protein>
<keyword evidence="2" id="KW-1185">Reference proteome</keyword>
<dbReference type="Proteomes" id="UP001190700">
    <property type="component" value="Unassembled WGS sequence"/>
</dbReference>
<dbReference type="AlphaFoldDB" id="A0AAE0KZG3"/>
<accession>A0AAE0KZG3</accession>
<comment type="caution">
    <text evidence="1">The sequence shown here is derived from an EMBL/GenBank/DDBJ whole genome shotgun (WGS) entry which is preliminary data.</text>
</comment>
<sequence>MAVMMKINYDPELNKVTYVYVYYDEPFLEYFFGKLDTEATSDMICDTLETSCRSTWDNNGLADKDDCLARLGEMNLFTSGTKHEQYFDGYDRGCRMVHSVLAASSSDYCQALSFSAEEGYPMCQESADLPCCATISTGEAIFDEVEFYWFTEFKIENSINIYQGYQELPDMGAEVVETLATWHTCDRFDKVNFDLSNEAALEGYFTDDSILRLHNLGNLTGAQAMTEYLSVTTASSPYVGSITRKEFDYGFLGYTDGSKCVFMAYEILEYELSEHGGQANFTVAVMMKVNYDPELNKVTYVYVYYDEPFLEYFFGKLDTEATSDMICGTLETSCRSTWDSNALASQDECLSKLAEMNLFTNGTRHEQYFDGYDRGCRMVHSVLAASSSDYCQALSFSAEEGYPMCQESADLPCCATISTGEAIFDEVEFYWFTECKIEYNIRVYHGYNENTGV</sequence>
<evidence type="ECO:0000313" key="1">
    <source>
        <dbReference type="EMBL" id="KAK3266327.1"/>
    </source>
</evidence>
<evidence type="ECO:0000313" key="2">
    <source>
        <dbReference type="Proteomes" id="UP001190700"/>
    </source>
</evidence>
<proteinExistence type="predicted"/>
<gene>
    <name evidence="1" type="ORF">CYMTET_25041</name>
</gene>
<reference evidence="1 2" key="1">
    <citation type="journal article" date="2015" name="Genome Biol. Evol.">
        <title>Comparative Genomics of a Bacterivorous Green Alga Reveals Evolutionary Causalities and Consequences of Phago-Mixotrophic Mode of Nutrition.</title>
        <authorList>
            <person name="Burns J.A."/>
            <person name="Paasch A."/>
            <person name="Narechania A."/>
            <person name="Kim E."/>
        </authorList>
    </citation>
    <scope>NUCLEOTIDE SEQUENCE [LARGE SCALE GENOMIC DNA]</scope>
    <source>
        <strain evidence="1 2">PLY_AMNH</strain>
    </source>
</reference>
<organism evidence="1 2">
    <name type="scientific">Cymbomonas tetramitiformis</name>
    <dbReference type="NCBI Taxonomy" id="36881"/>
    <lineage>
        <taxon>Eukaryota</taxon>
        <taxon>Viridiplantae</taxon>
        <taxon>Chlorophyta</taxon>
        <taxon>Pyramimonadophyceae</taxon>
        <taxon>Pyramimonadales</taxon>
        <taxon>Pyramimonadaceae</taxon>
        <taxon>Cymbomonas</taxon>
    </lineage>
</organism>
<name>A0AAE0KZG3_9CHLO</name>